<reference evidence="1" key="2">
    <citation type="submission" date="2020-05" db="UniProtKB">
        <authorList>
            <consortium name="EnsemblMetazoa"/>
        </authorList>
    </citation>
    <scope>IDENTIFICATION</scope>
    <source>
        <strain evidence="1">Indian</strain>
    </source>
</reference>
<dbReference type="VEuPathDB" id="VectorBase:ASTEI20_044399"/>
<dbReference type="EnsemblMetazoa" id="ASTEI04123-RA">
    <property type="protein sequence ID" value="ASTEI04123-PA"/>
    <property type="gene ID" value="ASTEI04123"/>
</dbReference>
<dbReference type="VEuPathDB" id="VectorBase:ASTE016229"/>
<name>A0A182Y6N7_ANOST</name>
<protein>
    <submittedName>
        <fullName evidence="1">Uncharacterized protein</fullName>
    </submittedName>
</protein>
<dbReference type="Proteomes" id="UP000076408">
    <property type="component" value="Unassembled WGS sequence"/>
</dbReference>
<dbReference type="AlphaFoldDB" id="A0A182Y6N7"/>
<dbReference type="PANTHER" id="PTHR20898">
    <property type="entry name" value="DAEDALUS ON 3-RELATED-RELATED"/>
    <property type="match status" value="1"/>
</dbReference>
<accession>A0A182Y6N7</accession>
<keyword evidence="2" id="KW-1185">Reference proteome</keyword>
<dbReference type="VEuPathDB" id="VectorBase:ASTE016231"/>
<reference evidence="2" key="1">
    <citation type="journal article" date="2014" name="Genome Biol.">
        <title>Genome analysis of a major urban malaria vector mosquito, Anopheles stephensi.</title>
        <authorList>
            <person name="Jiang X."/>
            <person name="Peery A."/>
            <person name="Hall A.B."/>
            <person name="Sharma A."/>
            <person name="Chen X.G."/>
            <person name="Waterhouse R.M."/>
            <person name="Komissarov A."/>
            <person name="Riehle M.M."/>
            <person name="Shouche Y."/>
            <person name="Sharakhova M.V."/>
            <person name="Lawson D."/>
            <person name="Pakpour N."/>
            <person name="Arensburger P."/>
            <person name="Davidson V.L."/>
            <person name="Eiglmeier K."/>
            <person name="Emrich S."/>
            <person name="George P."/>
            <person name="Kennedy R.C."/>
            <person name="Mane S.P."/>
            <person name="Maslen G."/>
            <person name="Oringanje C."/>
            <person name="Qi Y."/>
            <person name="Settlage R."/>
            <person name="Tojo M."/>
            <person name="Tubio J.M."/>
            <person name="Unger M.F."/>
            <person name="Wang B."/>
            <person name="Vernick K.D."/>
            <person name="Ribeiro J.M."/>
            <person name="James A.A."/>
            <person name="Michel K."/>
            <person name="Riehle M.A."/>
            <person name="Luckhart S."/>
            <person name="Sharakhov I.V."/>
            <person name="Tu Z."/>
        </authorList>
    </citation>
    <scope>NUCLEOTIDE SEQUENCE [LARGE SCALE GENOMIC DNA]</scope>
    <source>
        <strain evidence="2">Indian</strain>
    </source>
</reference>
<dbReference type="InterPro" id="IPR010512">
    <property type="entry name" value="DUF1091"/>
</dbReference>
<sequence length="572" mass="65912">MNNVPPSHKRCTNYGCATFTLLVFAFALTLPFAAAQFNRRLGKTNTSFVLRITKMECIDAPYKRSQLNYCKMVQFANGTVGLNTSVTIPIVLNYFEVTAKLFYKYTTYRPFMIDWSIELCQAERIGKFNPSTALVMRIIEESVPEFYYPCPHGNRTYATFWMFETNYIPSTLPSGDYRLDIYFRESTRTVIYAIQMYCSMPNGILFCLFVQICFIPLPSHCAAPMGRKSATANITHSLRITKTQCVGTPYKLTRLNHCNMEQHQNGTINLNVSLTVPIVLNYIEITVKVFYKYTTYRPFMIDWNIELCQAYRLGKVDPSEGLVLKIIAETLPEYYYPCPHGNRTYVTAWLLDPKFIPKALPSGNYRLDIFFRESSKTVLFGFQLYGAMRKQGLVVQCAAQYIKTVRKSSVTHNLRITKMQCVDVSSYKLTTLNHCQMEQLQNGTIGLNVSITVPMVLNYIEIKVKLFYKYTTYRPFMIDWSIELCQTYRAGRFNPSAALVLKVIEESIPQYYYPCPHGNQTYSAVWLLDPKFIPETLPSGDYRLDIFFRETTNMVLFGMQVFGAIRKHGLVG</sequence>
<dbReference type="PANTHER" id="PTHR20898:SF0">
    <property type="entry name" value="DAEDALUS ON 3-RELATED"/>
    <property type="match status" value="1"/>
</dbReference>
<dbReference type="Pfam" id="PF06477">
    <property type="entry name" value="DUF1091"/>
    <property type="match status" value="3"/>
</dbReference>
<dbReference type="OMA" id="FHECRLK"/>
<evidence type="ECO:0000313" key="1">
    <source>
        <dbReference type="EnsemblMetazoa" id="ASTEI04123-PA"/>
    </source>
</evidence>
<evidence type="ECO:0000313" key="2">
    <source>
        <dbReference type="Proteomes" id="UP000076408"/>
    </source>
</evidence>
<proteinExistence type="predicted"/>
<organism evidence="1 2">
    <name type="scientific">Anopheles stephensi</name>
    <name type="common">Indo-Pakistan malaria mosquito</name>
    <dbReference type="NCBI Taxonomy" id="30069"/>
    <lineage>
        <taxon>Eukaryota</taxon>
        <taxon>Metazoa</taxon>
        <taxon>Ecdysozoa</taxon>
        <taxon>Arthropoda</taxon>
        <taxon>Hexapoda</taxon>
        <taxon>Insecta</taxon>
        <taxon>Pterygota</taxon>
        <taxon>Neoptera</taxon>
        <taxon>Endopterygota</taxon>
        <taxon>Diptera</taxon>
        <taxon>Nematocera</taxon>
        <taxon>Culicoidea</taxon>
        <taxon>Culicidae</taxon>
        <taxon>Anophelinae</taxon>
        <taxon>Anopheles</taxon>
    </lineage>
</organism>
<dbReference type="VEuPathDB" id="VectorBase:ASTEI04123"/>